<evidence type="ECO:0000313" key="3">
    <source>
        <dbReference type="EMBL" id="EEY15088.1"/>
    </source>
</evidence>
<sequence length="514" mass="52798">MSNHISWLGLAALSSIAGLPLADARALIKDNGAADNDSNLLLTRGEHDDTCSSVIINIDPDRYGCGPGQLSVLDTCQDLVFGSDPLSCAGKKCLPGQWCDEDVCRSIQVLTSPLQCGPAKEDCGSNQVCVNGVVQPIDTGFDGTSCGAEGSNKTACNPGWACYENSCTPITIGSNGCGSKDTECAYEHLIIGTDSTHCGSNETACDSGSLCVFSECLPLDLGAGETSDDVAPGSICYDGEIIPIHISTDNTTCGEPVAHCEPGSVCVSGVCISDLYDPSCGHGDKPGSGGAAGGNSKPHHDGNRKPVHGDRPSNTIWRPAPLCPPGKVQAGHLCVDVFGDAKDCSGKPCSSSSLCCRGRCIDFDVGSDASDCDGKCGDGYFCYDKECYPSEIEPVLQCGSQQCAPHQACLGGKVCLDVTGDPQSCENSEPCPANNVCILGSCVSVDTGEDPNACGPKALKCPPGTLCLDSECISAGIPGFPGGPGRPGGSGEAGKPGGSGGRWHPWRKAWSRRV</sequence>
<feature type="compositionally biased region" description="Basic residues" evidence="1">
    <location>
        <begin position="504"/>
        <end position="514"/>
    </location>
</feature>
<organism evidence="4">
    <name type="scientific">Verticillium alfalfae (strain VaMs.102 / ATCC MYA-4576 / FGSC 10136)</name>
    <name type="common">Verticillium wilt of alfalfa</name>
    <name type="synonym">Verticillium albo-atrum</name>
    <dbReference type="NCBI Taxonomy" id="526221"/>
    <lineage>
        <taxon>Eukaryota</taxon>
        <taxon>Fungi</taxon>
        <taxon>Dikarya</taxon>
        <taxon>Ascomycota</taxon>
        <taxon>Pezizomycotina</taxon>
        <taxon>Sordariomycetes</taxon>
        <taxon>Hypocreomycetidae</taxon>
        <taxon>Glomerellales</taxon>
        <taxon>Plectosphaerellaceae</taxon>
        <taxon>Verticillium</taxon>
    </lineage>
</organism>
<evidence type="ECO:0000256" key="1">
    <source>
        <dbReference type="SAM" id="MobiDB-lite"/>
    </source>
</evidence>
<protein>
    <submittedName>
        <fullName evidence="3">Predicted protein</fullName>
    </submittedName>
</protein>
<evidence type="ECO:0000256" key="2">
    <source>
        <dbReference type="SAM" id="SignalP"/>
    </source>
</evidence>
<feature type="region of interest" description="Disordered" evidence="1">
    <location>
        <begin position="483"/>
        <end position="514"/>
    </location>
</feature>
<feature type="compositionally biased region" description="Gly residues" evidence="1">
    <location>
        <begin position="483"/>
        <end position="501"/>
    </location>
</feature>
<evidence type="ECO:0000313" key="4">
    <source>
        <dbReference type="Proteomes" id="UP000008698"/>
    </source>
</evidence>
<dbReference type="AlphaFoldDB" id="C9S5U9"/>
<dbReference type="KEGG" id="val:VDBG_01197"/>
<name>C9S5U9_VERA1</name>
<dbReference type="Proteomes" id="UP000008698">
    <property type="component" value="Unassembled WGS sequence"/>
</dbReference>
<gene>
    <name evidence="3" type="ORF">VDBG_01197</name>
</gene>
<keyword evidence="2" id="KW-0732">Signal</keyword>
<feature type="chain" id="PRO_5003002523" evidence="2">
    <location>
        <begin position="25"/>
        <end position="514"/>
    </location>
</feature>
<proteinExistence type="predicted"/>
<reference evidence="4" key="1">
    <citation type="journal article" date="2011" name="PLoS Pathog.">
        <title>Comparative genomics yields insights into niche adaptation of plant vascular wilt pathogens.</title>
        <authorList>
            <person name="Klosterman S.J."/>
            <person name="Subbarao K.V."/>
            <person name="Kang S."/>
            <person name="Veronese P."/>
            <person name="Gold S.E."/>
            <person name="Thomma B.P.H.J."/>
            <person name="Chen Z."/>
            <person name="Henrissat B."/>
            <person name="Lee Y.-H."/>
            <person name="Park J."/>
            <person name="Garcia-Pedrajas M.D."/>
            <person name="Barbara D.J."/>
            <person name="Anchieta A."/>
            <person name="de Jonge R."/>
            <person name="Santhanam P."/>
            <person name="Maruthachalam K."/>
            <person name="Atallah Z."/>
            <person name="Amyotte S.G."/>
            <person name="Paz Z."/>
            <person name="Inderbitzin P."/>
            <person name="Hayes R.J."/>
            <person name="Heiman D.I."/>
            <person name="Young S."/>
            <person name="Zeng Q."/>
            <person name="Engels R."/>
            <person name="Galagan J."/>
            <person name="Cuomo C.A."/>
            <person name="Dobinson K.F."/>
            <person name="Ma L.-J."/>
        </authorList>
    </citation>
    <scope>NUCLEOTIDE SEQUENCE [LARGE SCALE GENOMIC DNA]</scope>
    <source>
        <strain evidence="4">VaMs.102 / ATCC MYA-4576 / FGSC 10136</strain>
    </source>
</reference>
<dbReference type="OMA" id="DCRYEET"/>
<dbReference type="GeneID" id="9531099"/>
<feature type="signal peptide" evidence="2">
    <location>
        <begin position="1"/>
        <end position="24"/>
    </location>
</feature>
<dbReference type="OrthoDB" id="4405280at2759"/>
<dbReference type="EMBL" id="DS985214">
    <property type="protein sequence ID" value="EEY15088.1"/>
    <property type="molecule type" value="Genomic_DNA"/>
</dbReference>
<dbReference type="eggNOG" id="ENOG502SA2G">
    <property type="taxonomic scope" value="Eukaryota"/>
</dbReference>
<dbReference type="HOGENOM" id="CLU_530185_0_0_1"/>
<dbReference type="RefSeq" id="XP_003009514.1">
    <property type="nucleotide sequence ID" value="XM_003009468.1"/>
</dbReference>
<keyword evidence="4" id="KW-1185">Reference proteome</keyword>
<feature type="compositionally biased region" description="Basic and acidic residues" evidence="1">
    <location>
        <begin position="298"/>
        <end position="311"/>
    </location>
</feature>
<feature type="region of interest" description="Disordered" evidence="1">
    <location>
        <begin position="287"/>
        <end position="311"/>
    </location>
</feature>
<accession>C9S5U9</accession>